<accession>A0A397T877</accession>
<evidence type="ECO:0000259" key="4">
    <source>
        <dbReference type="Pfam" id="PF03372"/>
    </source>
</evidence>
<dbReference type="OrthoDB" id="428734at2759"/>
<dbReference type="GO" id="GO:0006139">
    <property type="term" value="P:nucleobase-containing compound metabolic process"/>
    <property type="evidence" value="ECO:0007669"/>
    <property type="project" value="UniProtKB-ARBA"/>
</dbReference>
<dbReference type="InterPro" id="IPR050410">
    <property type="entry name" value="CCR4/nocturin_mRNA_transcr"/>
</dbReference>
<feature type="compositionally biased region" description="Basic and acidic residues" evidence="3">
    <location>
        <begin position="39"/>
        <end position="58"/>
    </location>
</feature>
<dbReference type="GO" id="GO:0000175">
    <property type="term" value="F:3'-5'-RNA exonuclease activity"/>
    <property type="evidence" value="ECO:0007669"/>
    <property type="project" value="TreeGrafter"/>
</dbReference>
<dbReference type="AlphaFoldDB" id="A0A397T877"/>
<keyword evidence="2" id="KW-0378">Hydrolase</keyword>
<sequence>MEDRSENKVIENKKQDQEPNKEHSPDVLPKKRTRVNKRERKEIKKQQNIKEGKIDQNKPPKPQEIQYDPILKEMITLPNIKEETNGITIMTYNLLAQSLCKRELFPNCGNALKWKNRRPRLIKEIFHHSPDIGCFQEMDDINYNDTFKPKFDESGYDTLFFKGDKRHGCCIAWKKSKFIKIKELTLDFDKFGVPTMKTNCIGIIIALNILNDGKENKGIVIGTTHLYWRPQSMYERTRQCLILYQNLLKLKKEFKFPAFLAGDFNSTPKDPIYHLMVNKSSLNEQQISILQNSMRSFEKESNGGNDTISEKEEILSSMITPKDNDDEITIEQSSSKSFNVIVKPQSSQNLSSPLLKPQLESLSDLLSNFENLPKCLSLYGQNYHLIDSENIEHSEPKITNYGIYFKGTLDYIFFVLDQNDDHVQIGKDDDQSKIKKNYNIKVTKLLKLPREEEFGSSSLPNYKFNSDHVCLMVEVVGIE</sequence>
<protein>
    <submittedName>
        <fullName evidence="5">Endonuclease/exonuclease/phosphatase</fullName>
    </submittedName>
</protein>
<dbReference type="EMBL" id="QKYT01000124">
    <property type="protein sequence ID" value="RIA92555.1"/>
    <property type="molecule type" value="Genomic_DNA"/>
</dbReference>
<name>A0A397T877_9GLOM</name>
<dbReference type="PANTHER" id="PTHR12121">
    <property type="entry name" value="CARBON CATABOLITE REPRESSOR PROTEIN 4"/>
    <property type="match status" value="1"/>
</dbReference>
<dbReference type="SUPFAM" id="SSF56219">
    <property type="entry name" value="DNase I-like"/>
    <property type="match status" value="1"/>
</dbReference>
<gene>
    <name evidence="5" type="ORF">C1645_804589</name>
</gene>
<keyword evidence="5" id="KW-0255">Endonuclease</keyword>
<dbReference type="Gene3D" id="3.60.10.10">
    <property type="entry name" value="Endonuclease/exonuclease/phosphatase"/>
    <property type="match status" value="1"/>
</dbReference>
<dbReference type="InterPro" id="IPR005135">
    <property type="entry name" value="Endo/exonuclease/phosphatase"/>
</dbReference>
<evidence type="ECO:0000256" key="3">
    <source>
        <dbReference type="SAM" id="MobiDB-lite"/>
    </source>
</evidence>
<dbReference type="Proteomes" id="UP000265703">
    <property type="component" value="Unassembled WGS sequence"/>
</dbReference>
<organism evidence="5 6">
    <name type="scientific">Glomus cerebriforme</name>
    <dbReference type="NCBI Taxonomy" id="658196"/>
    <lineage>
        <taxon>Eukaryota</taxon>
        <taxon>Fungi</taxon>
        <taxon>Fungi incertae sedis</taxon>
        <taxon>Mucoromycota</taxon>
        <taxon>Glomeromycotina</taxon>
        <taxon>Glomeromycetes</taxon>
        <taxon>Glomerales</taxon>
        <taxon>Glomeraceae</taxon>
        <taxon>Glomus</taxon>
    </lineage>
</organism>
<dbReference type="GO" id="GO:0004519">
    <property type="term" value="F:endonuclease activity"/>
    <property type="evidence" value="ECO:0007669"/>
    <property type="project" value="UniProtKB-KW"/>
</dbReference>
<feature type="domain" description="Endonuclease/exonuclease/phosphatase" evidence="4">
    <location>
        <begin position="90"/>
        <end position="292"/>
    </location>
</feature>
<evidence type="ECO:0000313" key="6">
    <source>
        <dbReference type="Proteomes" id="UP000265703"/>
    </source>
</evidence>
<comment type="caution">
    <text evidence="5">The sequence shown here is derived from an EMBL/GenBank/DDBJ whole genome shotgun (WGS) entry which is preliminary data.</text>
</comment>
<feature type="region of interest" description="Disordered" evidence="3">
    <location>
        <begin position="1"/>
        <end position="64"/>
    </location>
</feature>
<evidence type="ECO:0000313" key="5">
    <source>
        <dbReference type="EMBL" id="RIA92555.1"/>
    </source>
</evidence>
<comment type="similarity">
    <text evidence="1">Belongs to the CCR4/nocturin family.</text>
</comment>
<reference evidence="5 6" key="1">
    <citation type="submission" date="2018-06" db="EMBL/GenBank/DDBJ databases">
        <title>Comparative genomics reveals the genomic features of Rhizophagus irregularis, R. cerebriforme, R. diaphanum and Gigaspora rosea, and their symbiotic lifestyle signature.</title>
        <authorList>
            <person name="Morin E."/>
            <person name="San Clemente H."/>
            <person name="Chen E.C.H."/>
            <person name="De La Providencia I."/>
            <person name="Hainaut M."/>
            <person name="Kuo A."/>
            <person name="Kohler A."/>
            <person name="Murat C."/>
            <person name="Tang N."/>
            <person name="Roy S."/>
            <person name="Loubradou J."/>
            <person name="Henrissat B."/>
            <person name="Grigoriev I.V."/>
            <person name="Corradi N."/>
            <person name="Roux C."/>
            <person name="Martin F.M."/>
        </authorList>
    </citation>
    <scope>NUCLEOTIDE SEQUENCE [LARGE SCALE GENOMIC DNA]</scope>
    <source>
        <strain evidence="5 6">DAOM 227022</strain>
    </source>
</reference>
<evidence type="ECO:0000256" key="2">
    <source>
        <dbReference type="ARBA" id="ARBA00022801"/>
    </source>
</evidence>
<dbReference type="InterPro" id="IPR036691">
    <property type="entry name" value="Endo/exonu/phosph_ase_sf"/>
</dbReference>
<feature type="compositionally biased region" description="Basic and acidic residues" evidence="3">
    <location>
        <begin position="1"/>
        <end position="29"/>
    </location>
</feature>
<evidence type="ECO:0000256" key="1">
    <source>
        <dbReference type="ARBA" id="ARBA00010774"/>
    </source>
</evidence>
<keyword evidence="6" id="KW-1185">Reference proteome</keyword>
<proteinExistence type="inferred from homology"/>
<keyword evidence="5" id="KW-0540">Nuclease</keyword>
<keyword evidence="5" id="KW-0269">Exonuclease</keyword>
<dbReference type="Pfam" id="PF03372">
    <property type="entry name" value="Exo_endo_phos"/>
    <property type="match status" value="1"/>
</dbReference>
<dbReference type="PANTHER" id="PTHR12121:SF45">
    <property type="entry name" value="NOCTURNIN"/>
    <property type="match status" value="1"/>
</dbReference>